<dbReference type="InterPro" id="IPR006115">
    <property type="entry name" value="6PGDH_NADP-bd"/>
</dbReference>
<feature type="domain" description="6-phosphogluconate dehydrogenase NADP-binding" evidence="1">
    <location>
        <begin position="51"/>
        <end position="123"/>
    </location>
</feature>
<keyword evidence="4" id="KW-1185">Reference proteome</keyword>
<dbReference type="InterPro" id="IPR015814">
    <property type="entry name" value="Pgluconate_DH_NAD-bd_C"/>
</dbReference>
<dbReference type="Pfam" id="PF03446">
    <property type="entry name" value="NAD_binding_2"/>
    <property type="match status" value="1"/>
</dbReference>
<gene>
    <name evidence="3" type="ORF">HH303_17110</name>
</gene>
<name>A0A7Y0E2W2_9PROT</name>
<dbReference type="Gene3D" id="3.40.50.720">
    <property type="entry name" value="NAD(P)-binding Rossmann-like Domain"/>
    <property type="match status" value="1"/>
</dbReference>
<proteinExistence type="predicted"/>
<dbReference type="Pfam" id="PF09130">
    <property type="entry name" value="DUF1932"/>
    <property type="match status" value="1"/>
</dbReference>
<dbReference type="EMBL" id="JABBNT010000005">
    <property type="protein sequence ID" value="NMM46214.1"/>
    <property type="molecule type" value="Genomic_DNA"/>
</dbReference>
<evidence type="ECO:0000259" key="1">
    <source>
        <dbReference type="Pfam" id="PF03446"/>
    </source>
</evidence>
<accession>A0A7Y0E2W2</accession>
<dbReference type="Proteomes" id="UP000539372">
    <property type="component" value="Unassembled WGS sequence"/>
</dbReference>
<organism evidence="3 4">
    <name type="scientific">Pacificispira spongiicola</name>
    <dbReference type="NCBI Taxonomy" id="2729598"/>
    <lineage>
        <taxon>Bacteria</taxon>
        <taxon>Pseudomonadati</taxon>
        <taxon>Pseudomonadota</taxon>
        <taxon>Alphaproteobacteria</taxon>
        <taxon>Rhodospirillales</taxon>
        <taxon>Rhodospirillaceae</taxon>
        <taxon>Pacificispira</taxon>
    </lineage>
</organism>
<dbReference type="InterPro" id="IPR013328">
    <property type="entry name" value="6PGD_dom2"/>
</dbReference>
<dbReference type="SUPFAM" id="SSF51735">
    <property type="entry name" value="NAD(P)-binding Rossmann-fold domains"/>
    <property type="match status" value="1"/>
</dbReference>
<evidence type="ECO:0000313" key="3">
    <source>
        <dbReference type="EMBL" id="NMM46214.1"/>
    </source>
</evidence>
<evidence type="ECO:0000259" key="2">
    <source>
        <dbReference type="Pfam" id="PF09130"/>
    </source>
</evidence>
<evidence type="ECO:0000313" key="4">
    <source>
        <dbReference type="Proteomes" id="UP000539372"/>
    </source>
</evidence>
<reference evidence="3 4" key="1">
    <citation type="submission" date="2020-04" db="EMBL/GenBank/DDBJ databases">
        <title>Rhodospirillaceae bacterium KN72 isolated from deep sea.</title>
        <authorList>
            <person name="Zhang D.-C."/>
        </authorList>
    </citation>
    <scope>NUCLEOTIDE SEQUENCE [LARGE SCALE GENOMIC DNA]</scope>
    <source>
        <strain evidence="3 4">KN72</strain>
    </source>
</reference>
<feature type="domain" description="Phosphogluconate dehydrogenase NAD-binding putative C-terminal" evidence="2">
    <location>
        <begin position="192"/>
        <end position="263"/>
    </location>
</feature>
<protein>
    <submittedName>
        <fullName evidence="3">NAD(P)-dependent oxidoreductase</fullName>
    </submittedName>
</protein>
<sequence length="296" mass="31280">MNLSFIGFGEAARAFTDSLKPMEIGAIRAYDILQAGSSRGDIGMAASTRDVALADGPIAAVEGADIVFSAVTAADSLDAAKSVLAGLRAGQTFIDINSVSGDRKRETADLVRSTGAAYIDMAVMAPVHPRGHRTPVLVAGDIADDVRDFLIRFDFDFQEVDGGVGTATSIKMVRSLFVKGLEAVTVQSLMAAEAAGCYDRVYGSLAASFTKLGWPEFPNYQFERVTRHGRRRAAEMRESAVEMRNLGFPAGGDLADAIAAVQDMVAFHGAAVPADAKSATAVQHILHSLRVTKPQG</sequence>
<dbReference type="AlphaFoldDB" id="A0A7Y0E2W2"/>
<dbReference type="GO" id="GO:0050661">
    <property type="term" value="F:NADP binding"/>
    <property type="evidence" value="ECO:0007669"/>
    <property type="project" value="InterPro"/>
</dbReference>
<dbReference type="InterPro" id="IPR008927">
    <property type="entry name" value="6-PGluconate_DH-like_C_sf"/>
</dbReference>
<comment type="caution">
    <text evidence="3">The sequence shown here is derived from an EMBL/GenBank/DDBJ whole genome shotgun (WGS) entry which is preliminary data.</text>
</comment>
<dbReference type="RefSeq" id="WP_169626588.1">
    <property type="nucleotide sequence ID" value="NZ_JABBNT010000005.1"/>
</dbReference>
<dbReference type="InterPro" id="IPR036291">
    <property type="entry name" value="NAD(P)-bd_dom_sf"/>
</dbReference>
<dbReference type="Gene3D" id="1.10.1040.10">
    <property type="entry name" value="N-(1-d-carboxylethyl)-l-norvaline Dehydrogenase, domain 2"/>
    <property type="match status" value="1"/>
</dbReference>
<dbReference type="SUPFAM" id="SSF48179">
    <property type="entry name" value="6-phosphogluconate dehydrogenase C-terminal domain-like"/>
    <property type="match status" value="1"/>
</dbReference>